<comment type="caution">
    <text evidence="1">The sequence shown here is derived from an EMBL/GenBank/DDBJ whole genome shotgun (WGS) entry which is preliminary data.</text>
</comment>
<keyword evidence="2" id="KW-1185">Reference proteome</keyword>
<proteinExistence type="predicted"/>
<dbReference type="Proteomes" id="UP001605250">
    <property type="component" value="Unassembled WGS sequence"/>
</dbReference>
<organism evidence="1 2">
    <name type="scientific">Erwinia plantamica</name>
    <dbReference type="NCBI Taxonomy" id="3237104"/>
    <lineage>
        <taxon>Bacteria</taxon>
        <taxon>Pseudomonadati</taxon>
        <taxon>Pseudomonadota</taxon>
        <taxon>Gammaproteobacteria</taxon>
        <taxon>Enterobacterales</taxon>
        <taxon>Erwiniaceae</taxon>
        <taxon>Erwinia</taxon>
    </lineage>
</organism>
<protein>
    <submittedName>
        <fullName evidence="1">Uncharacterized protein</fullName>
    </submittedName>
</protein>
<dbReference type="EMBL" id="JBGCUC010000009">
    <property type="protein sequence ID" value="MFG6076993.1"/>
    <property type="molecule type" value="Genomic_DNA"/>
</dbReference>
<evidence type="ECO:0000313" key="1">
    <source>
        <dbReference type="EMBL" id="MFG6076993.1"/>
    </source>
</evidence>
<name>A0ABW7CLT4_9GAMM</name>
<evidence type="ECO:0000313" key="2">
    <source>
        <dbReference type="Proteomes" id="UP001605250"/>
    </source>
</evidence>
<accession>A0ABW7CLT4</accession>
<sequence length="128" mass="14974">MNLQKIDALTGQALFRLWGVPSWPPIPVSYWLWARCGIFATIELGDHVDLHMAMQPGQRWRCRDAVRDVLALIGNREIHAPIRIEHKQVCNLAKKFGFRETWRGEVEYIDGSKGFLILMKRYPNEWNN</sequence>
<gene>
    <name evidence="1" type="ORF">AB3U87_11555</name>
</gene>
<dbReference type="RefSeq" id="WP_394149079.1">
    <property type="nucleotide sequence ID" value="NZ_JBGCUC010000009.1"/>
</dbReference>
<reference evidence="1 2" key="1">
    <citation type="submission" date="2024-07" db="EMBL/GenBank/DDBJ databases">
        <title>Novel bacterial strain Erwinia sp. OPT-41 promoting growth of various crops.</title>
        <authorList>
            <person name="Egorshina A."/>
            <person name="Lukyantsev M.A."/>
            <person name="Golubev S.N."/>
            <person name="Muratova A.Y."/>
            <person name="Bulygina E.A."/>
        </authorList>
    </citation>
    <scope>NUCLEOTIDE SEQUENCE [LARGE SCALE GENOMIC DNA]</scope>
    <source>
        <strain evidence="1 2">OPT-41</strain>
    </source>
</reference>